<proteinExistence type="predicted"/>
<reference evidence="2 3" key="1">
    <citation type="submission" date="2017-12" db="EMBL/GenBank/DDBJ databases">
        <title>Integrating genomic resources of turbot (Scophthalmus maximus) in depth evaluation of genetic and physical mapping variation across individuals.</title>
        <authorList>
            <person name="Martinez P."/>
        </authorList>
    </citation>
    <scope>NUCLEOTIDE SEQUENCE [LARGE SCALE GENOMIC DNA]</scope>
</reference>
<dbReference type="EMBL" id="CP026252">
    <property type="protein sequence ID" value="AWP08580.1"/>
    <property type="molecule type" value="Genomic_DNA"/>
</dbReference>
<gene>
    <name evidence="2" type="ORF">SMAX5B_010093</name>
</gene>
<keyword evidence="3" id="KW-1185">Reference proteome</keyword>
<feature type="compositionally biased region" description="Low complexity" evidence="1">
    <location>
        <begin position="99"/>
        <end position="124"/>
    </location>
</feature>
<evidence type="ECO:0000256" key="1">
    <source>
        <dbReference type="SAM" id="MobiDB-lite"/>
    </source>
</evidence>
<feature type="region of interest" description="Disordered" evidence="1">
    <location>
        <begin position="1"/>
        <end position="47"/>
    </location>
</feature>
<feature type="compositionally biased region" description="Pro residues" evidence="1">
    <location>
        <begin position="197"/>
        <end position="206"/>
    </location>
</feature>
<protein>
    <submittedName>
        <fullName evidence="2">Uncharacterized protein</fullName>
    </submittedName>
</protein>
<dbReference type="OrthoDB" id="8964454at2759"/>
<dbReference type="Proteomes" id="UP000246464">
    <property type="component" value="Chromosome 10"/>
</dbReference>
<accession>A0A2U9BY01</accession>
<evidence type="ECO:0000313" key="3">
    <source>
        <dbReference type="Proteomes" id="UP000246464"/>
    </source>
</evidence>
<dbReference type="AlphaFoldDB" id="A0A2U9BY01"/>
<evidence type="ECO:0000313" key="2">
    <source>
        <dbReference type="EMBL" id="AWP08580.1"/>
    </source>
</evidence>
<feature type="compositionally biased region" description="Low complexity" evidence="1">
    <location>
        <begin position="31"/>
        <end position="45"/>
    </location>
</feature>
<feature type="region of interest" description="Disordered" evidence="1">
    <location>
        <begin position="191"/>
        <end position="222"/>
    </location>
</feature>
<feature type="compositionally biased region" description="Pro residues" evidence="1">
    <location>
        <begin position="125"/>
        <end position="139"/>
    </location>
</feature>
<organism evidence="2 3">
    <name type="scientific">Scophthalmus maximus</name>
    <name type="common">Turbot</name>
    <name type="synonym">Psetta maxima</name>
    <dbReference type="NCBI Taxonomy" id="52904"/>
    <lineage>
        <taxon>Eukaryota</taxon>
        <taxon>Metazoa</taxon>
        <taxon>Chordata</taxon>
        <taxon>Craniata</taxon>
        <taxon>Vertebrata</taxon>
        <taxon>Euteleostomi</taxon>
        <taxon>Actinopterygii</taxon>
        <taxon>Neopterygii</taxon>
        <taxon>Teleostei</taxon>
        <taxon>Neoteleostei</taxon>
        <taxon>Acanthomorphata</taxon>
        <taxon>Carangaria</taxon>
        <taxon>Pleuronectiformes</taxon>
        <taxon>Pleuronectoidei</taxon>
        <taxon>Scophthalmidae</taxon>
        <taxon>Scophthalmus</taxon>
    </lineage>
</organism>
<name>A0A2U9BY01_SCOMX</name>
<sequence length="308" mass="31677">MGNRFSRKRDTPAGGEECAATEQKTAEEPAAEASETTGTQGAAETEGLDVVVGEQVTLVACLECKEMEAPAASATLNDAEPEPVSKETPAPAQPNLLVSISESSPSEAEPAAGPEPVAEAQLAPEPAPEPAPQEGPPSSPEAEVEAVPEPISEPSPVPAEAPEPLTDMLSQESLPDPVLYSTPLIDLAVPDVTPQPVAAPPAPAPVSDPVDADEPSDIPVGDECQDSVEAAASCTFALEKSEEMSESLDKPAVEAKENLEQLVSDAAEESISGLLQNLELGGKDLIPSDVKIPDDTPITDISTSTDLI</sequence>
<feature type="region of interest" description="Disordered" evidence="1">
    <location>
        <begin position="72"/>
        <end position="177"/>
    </location>
</feature>
<feature type="compositionally biased region" description="Pro residues" evidence="1">
    <location>
        <begin position="151"/>
        <end position="161"/>
    </location>
</feature>